<proteinExistence type="predicted"/>
<gene>
    <name evidence="2" type="ORF">N0V87_007195</name>
</gene>
<sequence>NGVAASQYQYYRFYDFRQMKSAGHGHSNTKGLQSKVVSDSSWKNDWYIRDYPRKSPGGYSIPVNFIPERVFISTFPYFPTRKTAAQQTTANATDPSTNSTSHLSLNTARIDSETQDSGEILFKEFNISYASLRVYSRVHGAPGAVAGIFTYLNDTQESDIEVFTRAPSTFIQYSNQPASSGEPDWTPIPGATVNVSLSSGQVKKDRVNSLIPVGLPDQLLLENGDLKLLKVPNVAREVKSPRGQPKEGIRQDCLDELTVILAKPFAEYEASGDTLEVGIDVSTLVVDHESKV</sequence>
<keyword evidence="3" id="KW-1185">Reference proteome</keyword>
<dbReference type="AlphaFoldDB" id="A0A9W9BXV8"/>
<comment type="caution">
    <text evidence="2">The sequence shown here is derived from an EMBL/GenBank/DDBJ whole genome shotgun (WGS) entry which is preliminary data.</text>
</comment>
<evidence type="ECO:0000256" key="1">
    <source>
        <dbReference type="SAM" id="MobiDB-lite"/>
    </source>
</evidence>
<protein>
    <submittedName>
        <fullName evidence="2">Uncharacterized protein</fullName>
    </submittedName>
</protein>
<dbReference type="PANTHER" id="PTHR38121:SF4">
    <property type="entry name" value="GH16 DOMAIN-CONTAINING PROTEIN-RELATED"/>
    <property type="match status" value="1"/>
</dbReference>
<evidence type="ECO:0000313" key="2">
    <source>
        <dbReference type="EMBL" id="KAJ4334037.1"/>
    </source>
</evidence>
<evidence type="ECO:0000313" key="3">
    <source>
        <dbReference type="Proteomes" id="UP001140562"/>
    </source>
</evidence>
<dbReference type="OrthoDB" id="4388755at2759"/>
<reference evidence="2" key="1">
    <citation type="submission" date="2022-10" db="EMBL/GenBank/DDBJ databases">
        <title>Tapping the CABI collections for fungal endophytes: first genome assemblies for Collariella, Neodidymelliopsis, Ascochyta clinopodiicola, Didymella pomorum, Didymosphaeria variabile, Neocosmospora piperis and Neocucurbitaria cava.</title>
        <authorList>
            <person name="Hill R."/>
        </authorList>
    </citation>
    <scope>NUCLEOTIDE SEQUENCE</scope>
    <source>
        <strain evidence="2">IMI 360193</strain>
    </source>
</reference>
<name>A0A9W9BXV8_9PLEO</name>
<feature type="region of interest" description="Disordered" evidence="1">
    <location>
        <begin position="86"/>
        <end position="105"/>
    </location>
</feature>
<feature type="non-terminal residue" evidence="2">
    <location>
        <position position="292"/>
    </location>
</feature>
<dbReference type="EMBL" id="JAPEUV010000084">
    <property type="protein sequence ID" value="KAJ4334037.1"/>
    <property type="molecule type" value="Genomic_DNA"/>
</dbReference>
<accession>A0A9W9BXV8</accession>
<dbReference type="Proteomes" id="UP001140562">
    <property type="component" value="Unassembled WGS sequence"/>
</dbReference>
<dbReference type="CDD" id="cd00413">
    <property type="entry name" value="Glyco_hydrolase_16"/>
    <property type="match status" value="1"/>
</dbReference>
<organism evidence="2 3">
    <name type="scientific">Didymella glomerata</name>
    <dbReference type="NCBI Taxonomy" id="749621"/>
    <lineage>
        <taxon>Eukaryota</taxon>
        <taxon>Fungi</taxon>
        <taxon>Dikarya</taxon>
        <taxon>Ascomycota</taxon>
        <taxon>Pezizomycotina</taxon>
        <taxon>Dothideomycetes</taxon>
        <taxon>Pleosporomycetidae</taxon>
        <taxon>Pleosporales</taxon>
        <taxon>Pleosporineae</taxon>
        <taxon>Didymellaceae</taxon>
        <taxon>Didymella</taxon>
    </lineage>
</organism>
<dbReference type="PANTHER" id="PTHR38121">
    <property type="entry name" value="GH16 DOMAIN-CONTAINING PROTEIN"/>
    <property type="match status" value="1"/>
</dbReference>